<dbReference type="KEGG" id="tta:Theth_0063"/>
<dbReference type="GO" id="GO:0051287">
    <property type="term" value="F:NAD binding"/>
    <property type="evidence" value="ECO:0007669"/>
    <property type="project" value="InterPro"/>
</dbReference>
<evidence type="ECO:0000256" key="1">
    <source>
        <dbReference type="ARBA" id="ARBA00005854"/>
    </source>
</evidence>
<dbReference type="Gene3D" id="3.40.50.720">
    <property type="entry name" value="NAD(P)-binding Rossmann-like Domain"/>
    <property type="match status" value="2"/>
</dbReference>
<dbReference type="PANTHER" id="PTHR42789:SF1">
    <property type="entry name" value="D-ISOMER SPECIFIC 2-HYDROXYACID DEHYDROGENASE FAMILY PROTEIN (AFU_ORTHOLOGUE AFUA_6G10090)"/>
    <property type="match status" value="1"/>
</dbReference>
<dbReference type="PROSITE" id="PS00670">
    <property type="entry name" value="D_2_HYDROXYACID_DH_2"/>
    <property type="match status" value="1"/>
</dbReference>
<dbReference type="EMBL" id="CP002351">
    <property type="protein sequence ID" value="AEH50170.1"/>
    <property type="molecule type" value="Genomic_DNA"/>
</dbReference>
<gene>
    <name evidence="8" type="ORF">Theth_0063</name>
</gene>
<evidence type="ECO:0000256" key="5">
    <source>
        <dbReference type="RuleBase" id="RU003719"/>
    </source>
</evidence>
<comment type="similarity">
    <text evidence="1 5">Belongs to the D-isomer specific 2-hydroxyacid dehydrogenase family.</text>
</comment>
<evidence type="ECO:0000313" key="9">
    <source>
        <dbReference type="Proteomes" id="UP000006804"/>
    </source>
</evidence>
<evidence type="ECO:0000256" key="2">
    <source>
        <dbReference type="ARBA" id="ARBA00022605"/>
    </source>
</evidence>
<dbReference type="PROSITE" id="PS00065">
    <property type="entry name" value="D_2_HYDROXYACID_DH_1"/>
    <property type="match status" value="1"/>
</dbReference>
<evidence type="ECO:0000259" key="6">
    <source>
        <dbReference type="Pfam" id="PF00389"/>
    </source>
</evidence>
<dbReference type="InterPro" id="IPR050857">
    <property type="entry name" value="D-2-hydroxyacid_DH"/>
</dbReference>
<dbReference type="FunFam" id="3.40.50.720:FF:000203">
    <property type="entry name" value="D-3-phosphoglycerate dehydrogenase (SerA)"/>
    <property type="match status" value="1"/>
</dbReference>
<evidence type="ECO:0000256" key="4">
    <source>
        <dbReference type="ARBA" id="ARBA00023027"/>
    </source>
</evidence>
<dbReference type="SUPFAM" id="SSF51735">
    <property type="entry name" value="NAD(P)-binding Rossmann-fold domains"/>
    <property type="match status" value="1"/>
</dbReference>
<feature type="domain" description="D-isomer specific 2-hydroxyacid dehydrogenase NAD-binding" evidence="7">
    <location>
        <begin position="118"/>
        <end position="289"/>
    </location>
</feature>
<dbReference type="CDD" id="cd12172">
    <property type="entry name" value="PGDH_like_2"/>
    <property type="match status" value="1"/>
</dbReference>
<dbReference type="GO" id="GO:0047964">
    <property type="term" value="F:glyoxylate reductase (NADH) activity"/>
    <property type="evidence" value="ECO:0007669"/>
    <property type="project" value="UniProtKB-EC"/>
</dbReference>
<organism evidence="8 9">
    <name type="scientific">Pseudothermotoga thermarum DSM 5069</name>
    <dbReference type="NCBI Taxonomy" id="688269"/>
    <lineage>
        <taxon>Bacteria</taxon>
        <taxon>Thermotogati</taxon>
        <taxon>Thermotogota</taxon>
        <taxon>Thermotogae</taxon>
        <taxon>Thermotogales</taxon>
        <taxon>Thermotogaceae</taxon>
        <taxon>Pseudothermotoga</taxon>
    </lineage>
</organism>
<dbReference type="InterPro" id="IPR006140">
    <property type="entry name" value="D-isomer_DH_NAD-bd"/>
</dbReference>
<dbReference type="PANTHER" id="PTHR42789">
    <property type="entry name" value="D-ISOMER SPECIFIC 2-HYDROXYACID DEHYDROGENASE FAMILY PROTEIN (AFU_ORTHOLOGUE AFUA_6G10090)"/>
    <property type="match status" value="1"/>
</dbReference>
<dbReference type="AlphaFoldDB" id="F7YU74"/>
<dbReference type="Pfam" id="PF00389">
    <property type="entry name" value="2-Hacid_dh"/>
    <property type="match status" value="1"/>
</dbReference>
<evidence type="ECO:0000256" key="3">
    <source>
        <dbReference type="ARBA" id="ARBA00023002"/>
    </source>
</evidence>
<dbReference type="EC" id="1.1.1.26" evidence="8"/>
<keyword evidence="9" id="KW-1185">Reference proteome</keyword>
<keyword evidence="2" id="KW-0028">Amino-acid biosynthesis</keyword>
<dbReference type="STRING" id="688269.Theth_0063"/>
<dbReference type="GO" id="GO:0008652">
    <property type="term" value="P:amino acid biosynthetic process"/>
    <property type="evidence" value="ECO:0007669"/>
    <property type="project" value="UniProtKB-KW"/>
</dbReference>
<accession>F7YU74</accession>
<dbReference type="HOGENOM" id="CLU_019796_1_3_0"/>
<dbReference type="Proteomes" id="UP000006804">
    <property type="component" value="Chromosome"/>
</dbReference>
<proteinExistence type="inferred from homology"/>
<keyword evidence="4" id="KW-0520">NAD</keyword>
<dbReference type="SUPFAM" id="SSF52283">
    <property type="entry name" value="Formate/glycerate dehydrogenase catalytic domain-like"/>
    <property type="match status" value="1"/>
</dbReference>
<evidence type="ECO:0000259" key="7">
    <source>
        <dbReference type="Pfam" id="PF02826"/>
    </source>
</evidence>
<protein>
    <submittedName>
        <fullName evidence="8">Glyoxylate reductase</fullName>
        <ecNumber evidence="8">1.1.1.26</ecNumber>
    </submittedName>
</protein>
<dbReference type="PATRIC" id="fig|688269.3.peg.64"/>
<dbReference type="InterPro" id="IPR029753">
    <property type="entry name" value="D-isomer_DH_CS"/>
</dbReference>
<dbReference type="InterPro" id="IPR036291">
    <property type="entry name" value="NAD(P)-bd_dom_sf"/>
</dbReference>
<evidence type="ECO:0000313" key="8">
    <source>
        <dbReference type="EMBL" id="AEH50170.1"/>
    </source>
</evidence>
<dbReference type="eggNOG" id="COG0111">
    <property type="taxonomic scope" value="Bacteria"/>
</dbReference>
<dbReference type="Pfam" id="PF02826">
    <property type="entry name" value="2-Hacid_dh_C"/>
    <property type="match status" value="1"/>
</dbReference>
<reference evidence="8 9" key="1">
    <citation type="submission" date="2010-11" db="EMBL/GenBank/DDBJ databases">
        <title>The complete genome of Thermotoga thermarum DSM 5069.</title>
        <authorList>
            <consortium name="US DOE Joint Genome Institute (JGI-PGF)"/>
            <person name="Lucas S."/>
            <person name="Copeland A."/>
            <person name="Lapidus A."/>
            <person name="Bruce D."/>
            <person name="Goodwin L."/>
            <person name="Pitluck S."/>
            <person name="Kyrpides N."/>
            <person name="Mavromatis K."/>
            <person name="Ivanova N."/>
            <person name="Zeytun A."/>
            <person name="Brettin T."/>
            <person name="Detter J.C."/>
            <person name="Tapia R."/>
            <person name="Han C."/>
            <person name="Land M."/>
            <person name="Hauser L."/>
            <person name="Markowitz V."/>
            <person name="Cheng J.-F."/>
            <person name="Hugenholtz P."/>
            <person name="Woyke T."/>
            <person name="Wu D."/>
            <person name="Spring S."/>
            <person name="Schroeder M."/>
            <person name="Brambilla E."/>
            <person name="Klenk H.-P."/>
            <person name="Eisen J.A."/>
        </authorList>
    </citation>
    <scope>NUCLEOTIDE SEQUENCE [LARGE SCALE GENOMIC DNA]</scope>
    <source>
        <strain evidence="8 9">DSM 5069</strain>
    </source>
</reference>
<sequence>MSSKRVFVTALSFSKYSKEPKEYLEKHGVEIFWNPLGRPMKEEELIIELLKVSPIHGIIVGTDPITRKVIESLPDLKVIAKHGVGVDNIDLKAAKERGIIVTNAPGSNNEAVADLTWALILAAARQVPKADQTTRQGRWDRFVGYEIYGKTIGIIGTGQIGLAVARRAKGFGMRILGYDLVQNEIAIKELGVIYVSLEELLKESDVVTVHVPLNEKTQHMIGKKELELMKKTAILVNTSRGEVIDEEALYEALKNNRIFAAGLDVFSQEPPVNSPLLKLENVVLTPHIGAYTVEANYRMGMAAAKSIVQVFNGEVPENMVV</sequence>
<dbReference type="InterPro" id="IPR029752">
    <property type="entry name" value="D-isomer_DH_CS1"/>
</dbReference>
<feature type="domain" description="D-isomer specific 2-hydroxyacid dehydrogenase catalytic" evidence="6">
    <location>
        <begin position="13"/>
        <end position="320"/>
    </location>
</feature>
<dbReference type="RefSeq" id="WP_013931394.1">
    <property type="nucleotide sequence ID" value="NC_015707.1"/>
</dbReference>
<dbReference type="InterPro" id="IPR006139">
    <property type="entry name" value="D-isomer_2_OHA_DH_cat_dom"/>
</dbReference>
<dbReference type="OrthoDB" id="9786364at2"/>
<keyword evidence="3 5" id="KW-0560">Oxidoreductase</keyword>
<name>F7YU74_9THEM</name>
<dbReference type="PROSITE" id="PS00671">
    <property type="entry name" value="D_2_HYDROXYACID_DH_3"/>
    <property type="match status" value="1"/>
</dbReference>